<dbReference type="RefSeq" id="WP_343185705.1">
    <property type="nucleotide sequence ID" value="NZ_JBCITM010000006.1"/>
</dbReference>
<dbReference type="PANTHER" id="PTHR43687">
    <property type="entry name" value="ADENYLYLSULFATE REDUCTASE, BETA SUBUNIT"/>
    <property type="match status" value="1"/>
</dbReference>
<keyword evidence="5" id="KW-0249">Electron transport</keyword>
<evidence type="ECO:0000256" key="4">
    <source>
        <dbReference type="ARBA" id="ARBA00022737"/>
    </source>
</evidence>
<dbReference type="InterPro" id="IPR017900">
    <property type="entry name" value="4Fe4S_Fe_S_CS"/>
</dbReference>
<comment type="caution">
    <text evidence="9">The sequence shown here is derived from an EMBL/GenBank/DDBJ whole genome shotgun (WGS) entry which is preliminary data.</text>
</comment>
<evidence type="ECO:0000256" key="7">
    <source>
        <dbReference type="ARBA" id="ARBA00023014"/>
    </source>
</evidence>
<dbReference type="Gene3D" id="3.40.50.360">
    <property type="match status" value="1"/>
</dbReference>
<accession>A0ABU9VWA1</accession>
<dbReference type="SUPFAM" id="SSF54862">
    <property type="entry name" value="4Fe-4S ferredoxins"/>
    <property type="match status" value="1"/>
</dbReference>
<dbReference type="Pfam" id="PF00037">
    <property type="entry name" value="Fer4"/>
    <property type="match status" value="1"/>
</dbReference>
<dbReference type="EMBL" id="JBCITM010000006">
    <property type="protein sequence ID" value="MEN1760384.1"/>
    <property type="molecule type" value="Genomic_DNA"/>
</dbReference>
<dbReference type="SUPFAM" id="SSF52218">
    <property type="entry name" value="Flavoproteins"/>
    <property type="match status" value="1"/>
</dbReference>
<evidence type="ECO:0000256" key="2">
    <source>
        <dbReference type="ARBA" id="ARBA00022485"/>
    </source>
</evidence>
<evidence type="ECO:0000256" key="3">
    <source>
        <dbReference type="ARBA" id="ARBA00022723"/>
    </source>
</evidence>
<evidence type="ECO:0000256" key="5">
    <source>
        <dbReference type="ARBA" id="ARBA00022982"/>
    </source>
</evidence>
<keyword evidence="1" id="KW-0813">Transport</keyword>
<evidence type="ECO:0000256" key="6">
    <source>
        <dbReference type="ARBA" id="ARBA00023004"/>
    </source>
</evidence>
<dbReference type="Proteomes" id="UP001407405">
    <property type="component" value="Unassembled WGS sequence"/>
</dbReference>
<gene>
    <name evidence="9" type="ORF">AAIG11_07865</name>
</gene>
<name>A0ABU9VWA1_9CLOT</name>
<dbReference type="PANTHER" id="PTHR43687:SF6">
    <property type="entry name" value="L-ASPARTATE SEMIALDEHYDE SULFURTRANSFERASE IRON-SULFUR SUBUNIT"/>
    <property type="match status" value="1"/>
</dbReference>
<keyword evidence="4" id="KW-0677">Repeat</keyword>
<feature type="domain" description="4Fe-4S ferredoxin-type" evidence="8">
    <location>
        <begin position="184"/>
        <end position="213"/>
    </location>
</feature>
<keyword evidence="3" id="KW-0479">Metal-binding</keyword>
<evidence type="ECO:0000313" key="10">
    <source>
        <dbReference type="Proteomes" id="UP001407405"/>
    </source>
</evidence>
<organism evidence="9 10">
    <name type="scientific">Anoxynatronum sibiricum</name>
    <dbReference type="NCBI Taxonomy" id="210623"/>
    <lineage>
        <taxon>Bacteria</taxon>
        <taxon>Bacillati</taxon>
        <taxon>Bacillota</taxon>
        <taxon>Clostridia</taxon>
        <taxon>Eubacteriales</taxon>
        <taxon>Clostridiaceae</taxon>
        <taxon>Anoxynatronum</taxon>
    </lineage>
</organism>
<dbReference type="InterPro" id="IPR029039">
    <property type="entry name" value="Flavoprotein-like_sf"/>
</dbReference>
<feature type="domain" description="4Fe-4S ferredoxin-type" evidence="8">
    <location>
        <begin position="214"/>
        <end position="241"/>
    </location>
</feature>
<evidence type="ECO:0000259" key="8">
    <source>
        <dbReference type="PROSITE" id="PS51379"/>
    </source>
</evidence>
<proteinExistence type="predicted"/>
<dbReference type="PROSITE" id="PS51379">
    <property type="entry name" value="4FE4S_FER_2"/>
    <property type="match status" value="2"/>
</dbReference>
<dbReference type="Gene3D" id="3.30.70.20">
    <property type="match status" value="1"/>
</dbReference>
<reference evidence="9 10" key="1">
    <citation type="submission" date="2024-04" db="EMBL/GenBank/DDBJ databases">
        <title>Genome sequencing and metabolic network reconstruction of aminoacids and betaine degradation by Anoxynatronum sibiricum.</title>
        <authorList>
            <person name="Detkova E.N."/>
            <person name="Boltjanskaja Y.V."/>
            <person name="Mardanov A.V."/>
            <person name="Kevbrin V."/>
        </authorList>
    </citation>
    <scope>NUCLEOTIDE SEQUENCE [LARGE SCALE GENOMIC DNA]</scope>
    <source>
        <strain evidence="9 10">Z-7981</strain>
    </source>
</reference>
<evidence type="ECO:0000256" key="1">
    <source>
        <dbReference type="ARBA" id="ARBA00022448"/>
    </source>
</evidence>
<keyword evidence="10" id="KW-1185">Reference proteome</keyword>
<keyword evidence="2" id="KW-0004">4Fe-4S</keyword>
<protein>
    <submittedName>
        <fullName evidence="9">EFR1 family ferrodoxin</fullName>
    </submittedName>
</protein>
<dbReference type="InterPro" id="IPR047964">
    <property type="entry name" value="EFR1-like"/>
</dbReference>
<dbReference type="NCBIfam" id="NF038196">
    <property type="entry name" value="ferrodoxin_EFR1"/>
    <property type="match status" value="1"/>
</dbReference>
<keyword evidence="6" id="KW-0408">Iron</keyword>
<keyword evidence="7" id="KW-0411">Iron-sulfur</keyword>
<evidence type="ECO:0000313" key="9">
    <source>
        <dbReference type="EMBL" id="MEN1760384.1"/>
    </source>
</evidence>
<dbReference type="PROSITE" id="PS00198">
    <property type="entry name" value="4FE4S_FER_1"/>
    <property type="match status" value="1"/>
</dbReference>
<dbReference type="InterPro" id="IPR017896">
    <property type="entry name" value="4Fe4S_Fe-S-bd"/>
</dbReference>
<dbReference type="InterPro" id="IPR050572">
    <property type="entry name" value="Fe-S_Ferredoxin"/>
</dbReference>
<sequence length="270" mass="31312">MAKIFYFSGTGNSYQVAKKLCMKIDDCELIKMTDEIENKIYEDDIIGIVFPVYYFGLPKVVESFLMNSDFNSNSFLFVIATRGIPFAGGVRKQLRNCLSNKISYFQYITMGDNFNIDFWNSSSNKTKELRNRQSDAVISQITASINHRIAKRRFALIDFLWFITKYFPRYGYKTYLDKVYNSDDCFSVNTEACTKCHTCITSCPVDNVRFEKKVLWMHENCQLCLACYHCCPVNAIQYNNGHLTTKGKRQYWNYNKNLMSTSADKATASE</sequence>